<evidence type="ECO:0000256" key="1">
    <source>
        <dbReference type="SAM" id="Phobius"/>
    </source>
</evidence>
<proteinExistence type="predicted"/>
<evidence type="ECO:0000313" key="2">
    <source>
        <dbReference type="EMBL" id="WAR46087.1"/>
    </source>
</evidence>
<reference evidence="2" key="1">
    <citation type="submission" date="2022-11" db="EMBL/GenBank/DDBJ databases">
        <title>Methylomonas rapida sp. nov., Carotenoid-Producing Obligate Methanotrophs with High Growth Characteristics and Biotechnological Potential.</title>
        <authorList>
            <person name="Tikhonova E.N."/>
            <person name="Suleimanov R.Z."/>
            <person name="Miroshnikov K."/>
            <person name="Oshkin I.Y."/>
            <person name="Belova S.E."/>
            <person name="Danilova O.V."/>
            <person name="Ashikhmin A."/>
            <person name="Konopkin A."/>
            <person name="But S.Y."/>
            <person name="Khmelenina V.N."/>
            <person name="Kuznetsov N."/>
            <person name="Pimenov N.V."/>
            <person name="Dedysh S.N."/>
        </authorList>
    </citation>
    <scope>NUCLEOTIDE SEQUENCE</scope>
    <source>
        <strain evidence="2">MP1</strain>
    </source>
</reference>
<dbReference type="Pfam" id="PF07178">
    <property type="entry name" value="TraL"/>
    <property type="match status" value="1"/>
</dbReference>
<evidence type="ECO:0000313" key="3">
    <source>
        <dbReference type="Proteomes" id="UP001162780"/>
    </source>
</evidence>
<dbReference type="NCBIfam" id="TIGR02762">
    <property type="entry name" value="TraL_TIGR"/>
    <property type="match status" value="1"/>
</dbReference>
<dbReference type="Proteomes" id="UP001162780">
    <property type="component" value="Chromosome"/>
</dbReference>
<feature type="transmembrane region" description="Helical" evidence="1">
    <location>
        <begin position="24"/>
        <end position="51"/>
    </location>
</feature>
<keyword evidence="1" id="KW-0472">Membrane</keyword>
<protein>
    <submittedName>
        <fullName evidence="2">Type IV conjugative transfer system protein TraL</fullName>
    </submittedName>
</protein>
<gene>
    <name evidence="2" type="primary">traL</name>
    <name evidence="2" type="ORF">NM686_006085</name>
</gene>
<dbReference type="EMBL" id="CP113517">
    <property type="protein sequence ID" value="WAR46087.1"/>
    <property type="molecule type" value="Genomic_DNA"/>
</dbReference>
<keyword evidence="1" id="KW-1133">Transmembrane helix</keyword>
<keyword evidence="1" id="KW-0812">Transmembrane</keyword>
<sequence length="91" mass="10161">MEPVALPRSIGDPLHILLWSADEIAPFIVSMLAGILIDQFIPCLALGFIAVKFYRRFRDNWPDGYTLHALYWLGFCSVALRQSPIPISAGS</sequence>
<dbReference type="InterPro" id="IPR009838">
    <property type="entry name" value="T4SS_TraL"/>
</dbReference>
<keyword evidence="3" id="KW-1185">Reference proteome</keyword>
<name>A0ABY7GNK9_9GAMM</name>
<organism evidence="2 3">
    <name type="scientific">Methylomonas rapida</name>
    <dbReference type="NCBI Taxonomy" id="2963939"/>
    <lineage>
        <taxon>Bacteria</taxon>
        <taxon>Pseudomonadati</taxon>
        <taxon>Pseudomonadota</taxon>
        <taxon>Gammaproteobacteria</taxon>
        <taxon>Methylococcales</taxon>
        <taxon>Methylococcaceae</taxon>
        <taxon>Methylomonas</taxon>
    </lineage>
</organism>
<accession>A0ABY7GNK9</accession>